<gene>
    <name evidence="2" type="primary">rsfS</name>
    <name evidence="3" type="ORF">SAMN05216217_103202</name>
</gene>
<keyword evidence="2" id="KW-0678">Repressor</keyword>
<dbReference type="Gene3D" id="3.30.460.10">
    <property type="entry name" value="Beta Polymerase, domain 2"/>
    <property type="match status" value="1"/>
</dbReference>
<dbReference type="HAMAP" id="MF_01477">
    <property type="entry name" value="Iojap_RsfS"/>
    <property type="match status" value="1"/>
</dbReference>
<dbReference type="GO" id="GO:0017148">
    <property type="term" value="P:negative regulation of translation"/>
    <property type="evidence" value="ECO:0007669"/>
    <property type="project" value="UniProtKB-UniRule"/>
</dbReference>
<keyword evidence="2" id="KW-0963">Cytoplasm</keyword>
<sequence length="126" mass="14109">MNHSEIFMENQQLLQLVENALAELKAKDLVVMDVREQTSVTDYMVVASGTSNRQVVALSNNLVEKAKEAGVQPLGVEGKEGGEWVLVDLGSVVVHIMQPATREFYDLERLWQSAESRRAQLQQPQD</sequence>
<dbReference type="PANTHER" id="PTHR21043:SF0">
    <property type="entry name" value="MITOCHONDRIAL ASSEMBLY OF RIBOSOMAL LARGE SUBUNIT PROTEIN 1"/>
    <property type="match status" value="1"/>
</dbReference>
<evidence type="ECO:0000256" key="2">
    <source>
        <dbReference type="HAMAP-Rule" id="MF_01477"/>
    </source>
</evidence>
<dbReference type="Proteomes" id="UP000243629">
    <property type="component" value="Unassembled WGS sequence"/>
</dbReference>
<dbReference type="GO" id="GO:0090071">
    <property type="term" value="P:negative regulation of ribosome biogenesis"/>
    <property type="evidence" value="ECO:0007669"/>
    <property type="project" value="UniProtKB-UniRule"/>
</dbReference>
<dbReference type="InterPro" id="IPR043519">
    <property type="entry name" value="NT_sf"/>
</dbReference>
<protein>
    <recommendedName>
        <fullName evidence="2">Ribosomal silencing factor RsfS</fullName>
    </recommendedName>
</protein>
<reference evidence="4" key="1">
    <citation type="submission" date="2016-10" db="EMBL/GenBank/DDBJ databases">
        <authorList>
            <person name="Varghese N."/>
            <person name="Submissions S."/>
        </authorList>
    </citation>
    <scope>NUCLEOTIDE SEQUENCE [LARGE SCALE GENOMIC DNA]</scope>
    <source>
        <strain evidence="4">DSM 24213</strain>
    </source>
</reference>
<dbReference type="SUPFAM" id="SSF81301">
    <property type="entry name" value="Nucleotidyltransferase"/>
    <property type="match status" value="1"/>
</dbReference>
<comment type="function">
    <text evidence="2">Functions as a ribosomal silencing factor. Interacts with ribosomal protein uL14 (rplN), blocking formation of intersubunit bridge B8. Prevents association of the 30S and 50S ribosomal subunits and the formation of functional ribosomes, thus repressing translation.</text>
</comment>
<evidence type="ECO:0000256" key="1">
    <source>
        <dbReference type="ARBA" id="ARBA00010574"/>
    </source>
</evidence>
<comment type="similarity">
    <text evidence="1 2">Belongs to the Iojap/RsfS family.</text>
</comment>
<dbReference type="GO" id="GO:0043023">
    <property type="term" value="F:ribosomal large subunit binding"/>
    <property type="evidence" value="ECO:0007669"/>
    <property type="project" value="TreeGrafter"/>
</dbReference>
<organism evidence="3 4">
    <name type="scientific">Halopseudomonas yangmingensis</name>
    <dbReference type="NCBI Taxonomy" id="1720063"/>
    <lineage>
        <taxon>Bacteria</taxon>
        <taxon>Pseudomonadati</taxon>
        <taxon>Pseudomonadota</taxon>
        <taxon>Gammaproteobacteria</taxon>
        <taxon>Pseudomonadales</taxon>
        <taxon>Pseudomonadaceae</taxon>
        <taxon>Halopseudomonas</taxon>
    </lineage>
</organism>
<dbReference type="GO" id="GO:0005737">
    <property type="term" value="C:cytoplasm"/>
    <property type="evidence" value="ECO:0007669"/>
    <property type="project" value="UniProtKB-SubCell"/>
</dbReference>
<dbReference type="NCBIfam" id="TIGR00090">
    <property type="entry name" value="rsfS_iojap_ybeB"/>
    <property type="match status" value="1"/>
</dbReference>
<evidence type="ECO:0000313" key="4">
    <source>
        <dbReference type="Proteomes" id="UP000243629"/>
    </source>
</evidence>
<accession>A0A1I4PZI3</accession>
<comment type="subunit">
    <text evidence="2">Interacts with ribosomal protein uL14 (rplN).</text>
</comment>
<dbReference type="GO" id="GO:0042256">
    <property type="term" value="P:cytosolic ribosome assembly"/>
    <property type="evidence" value="ECO:0007669"/>
    <property type="project" value="UniProtKB-UniRule"/>
</dbReference>
<dbReference type="InterPro" id="IPR004394">
    <property type="entry name" value="Iojap/RsfS/C7orf30"/>
</dbReference>
<comment type="subcellular location">
    <subcellularLocation>
        <location evidence="2">Cytoplasm</location>
    </subcellularLocation>
</comment>
<name>A0A1I4PZI3_9GAMM</name>
<dbReference type="AlphaFoldDB" id="A0A1I4PZI3"/>
<keyword evidence="4" id="KW-1185">Reference proteome</keyword>
<evidence type="ECO:0000313" key="3">
    <source>
        <dbReference type="EMBL" id="SFM33199.1"/>
    </source>
</evidence>
<dbReference type="STRING" id="1720063.SAMN05216217_103202"/>
<keyword evidence="2" id="KW-0810">Translation regulation</keyword>
<dbReference type="PANTHER" id="PTHR21043">
    <property type="entry name" value="IOJAP SUPERFAMILY ORTHOLOG"/>
    <property type="match status" value="1"/>
</dbReference>
<dbReference type="Pfam" id="PF02410">
    <property type="entry name" value="RsfS"/>
    <property type="match status" value="1"/>
</dbReference>
<dbReference type="EMBL" id="FOUI01000003">
    <property type="protein sequence ID" value="SFM33199.1"/>
    <property type="molecule type" value="Genomic_DNA"/>
</dbReference>
<proteinExistence type="inferred from homology"/>